<evidence type="ECO:0000313" key="4">
    <source>
        <dbReference type="Proteomes" id="UP000607311"/>
    </source>
</evidence>
<feature type="transmembrane region" description="Helical" evidence="2">
    <location>
        <begin position="250"/>
        <end position="270"/>
    </location>
</feature>
<feature type="transmembrane region" description="Helical" evidence="2">
    <location>
        <begin position="226"/>
        <end position="243"/>
    </location>
</feature>
<comment type="caution">
    <text evidence="3">The sequence shown here is derived from an EMBL/GenBank/DDBJ whole genome shotgun (WGS) entry which is preliminary data.</text>
</comment>
<dbReference type="EMBL" id="BOPD01000013">
    <property type="protein sequence ID" value="GIJ33121.1"/>
    <property type="molecule type" value="Genomic_DNA"/>
</dbReference>
<reference evidence="3" key="1">
    <citation type="submission" date="2021-01" db="EMBL/GenBank/DDBJ databases">
        <title>Whole genome shotgun sequence of Verrucosispora sediminis NBRC 107745.</title>
        <authorList>
            <person name="Komaki H."/>
            <person name="Tamura T."/>
        </authorList>
    </citation>
    <scope>NUCLEOTIDE SEQUENCE</scope>
    <source>
        <strain evidence="3">NBRC 107745</strain>
    </source>
</reference>
<accession>A0A9W5UQD3</accession>
<keyword evidence="2" id="KW-0812">Transmembrane</keyword>
<feature type="region of interest" description="Disordered" evidence="1">
    <location>
        <begin position="428"/>
        <end position="447"/>
    </location>
</feature>
<feature type="transmembrane region" description="Helical" evidence="2">
    <location>
        <begin position="121"/>
        <end position="147"/>
    </location>
</feature>
<keyword evidence="2" id="KW-1133">Transmembrane helix</keyword>
<feature type="transmembrane region" description="Helical" evidence="2">
    <location>
        <begin position="204"/>
        <end position="220"/>
    </location>
</feature>
<keyword evidence="2" id="KW-0472">Membrane</keyword>
<evidence type="ECO:0000313" key="3">
    <source>
        <dbReference type="EMBL" id="GIJ33121.1"/>
    </source>
</evidence>
<proteinExistence type="predicted"/>
<evidence type="ECO:0008006" key="5">
    <source>
        <dbReference type="Google" id="ProtNLM"/>
    </source>
</evidence>
<feature type="transmembrane region" description="Helical" evidence="2">
    <location>
        <begin position="341"/>
        <end position="362"/>
    </location>
</feature>
<feature type="transmembrane region" description="Helical" evidence="2">
    <location>
        <begin position="368"/>
        <end position="385"/>
    </location>
</feature>
<gene>
    <name evidence="3" type="ORF">Vse01_22690</name>
</gene>
<organism evidence="3 4">
    <name type="scientific">Micromonospora sediminimaris</name>
    <dbReference type="NCBI Taxonomy" id="547162"/>
    <lineage>
        <taxon>Bacteria</taxon>
        <taxon>Bacillati</taxon>
        <taxon>Actinomycetota</taxon>
        <taxon>Actinomycetes</taxon>
        <taxon>Micromonosporales</taxon>
        <taxon>Micromonosporaceae</taxon>
        <taxon>Micromonospora</taxon>
    </lineage>
</organism>
<dbReference type="Proteomes" id="UP000607311">
    <property type="component" value="Unassembled WGS sequence"/>
</dbReference>
<feature type="transmembrane region" description="Helical" evidence="2">
    <location>
        <begin position="318"/>
        <end position="334"/>
    </location>
</feature>
<dbReference type="RefSeq" id="WP_232511038.1">
    <property type="nucleotide sequence ID" value="NZ_BOPD01000013.1"/>
</dbReference>
<evidence type="ECO:0000256" key="2">
    <source>
        <dbReference type="SAM" id="Phobius"/>
    </source>
</evidence>
<dbReference type="AlphaFoldDB" id="A0A9W5UQD3"/>
<keyword evidence="4" id="KW-1185">Reference proteome</keyword>
<evidence type="ECO:0000256" key="1">
    <source>
        <dbReference type="SAM" id="MobiDB-lite"/>
    </source>
</evidence>
<protein>
    <recommendedName>
        <fullName evidence="5">Dolichyl-phosphate-mannose-protein mannosyltransferase</fullName>
    </recommendedName>
</protein>
<sequence>MRRWLPLLVALAWVGLWVVALRPAVGPANDAYRYASATLELLGETPADAQQAALAAYCRDQARSDARRAAVNPLTIDKPPRMAQRVRDCIAKYPDGLTPNKPRYEAIFGDRPGYPILAAPLVAVLGVNAGLSVTSVLCTAIGGLIVARLLRELGAPVHLAVAGQVAYYGSPIGWWGSYPLTEGPVMALTVAALLGAWWLTRRRIMAGTVLLVGAVAVGATMRHSTFLLVAAGLTAAALLAAATSRQHRHAGTFLLAGVGAAAATGIAVTAKVLNLAGAGETLQDKFTDHFTRPDVADPWRRLVDLNVNFWPQWLQQELRAPWLLAGLALGAWALMRRDRALAWVTLAVAGTGLATQVAHPVTGQGDRLYIAMWLVPVVGVPLLLASRRDAPTTGGSSSWAADSTHPIDLDKDAADRVVADRERVRRMPRVVDPAGVTHPHPDRPVRR</sequence>
<feature type="transmembrane region" description="Helical" evidence="2">
    <location>
        <begin position="183"/>
        <end position="199"/>
    </location>
</feature>
<name>A0A9W5UQD3_9ACTN</name>
<feature type="transmembrane region" description="Helical" evidence="2">
    <location>
        <begin position="159"/>
        <end position="177"/>
    </location>
</feature>